<accession>A0A2T7CZU6</accession>
<dbReference type="Proteomes" id="UP000244336">
    <property type="component" value="Chromosome 7"/>
</dbReference>
<evidence type="ECO:0000313" key="1">
    <source>
        <dbReference type="EMBL" id="PUZ48875.1"/>
    </source>
</evidence>
<organism evidence="1 2">
    <name type="scientific">Panicum hallii var. hallii</name>
    <dbReference type="NCBI Taxonomy" id="1504633"/>
    <lineage>
        <taxon>Eukaryota</taxon>
        <taxon>Viridiplantae</taxon>
        <taxon>Streptophyta</taxon>
        <taxon>Embryophyta</taxon>
        <taxon>Tracheophyta</taxon>
        <taxon>Spermatophyta</taxon>
        <taxon>Magnoliopsida</taxon>
        <taxon>Liliopsida</taxon>
        <taxon>Poales</taxon>
        <taxon>Poaceae</taxon>
        <taxon>PACMAD clade</taxon>
        <taxon>Panicoideae</taxon>
        <taxon>Panicodae</taxon>
        <taxon>Paniceae</taxon>
        <taxon>Panicinae</taxon>
        <taxon>Panicum</taxon>
        <taxon>Panicum sect. Panicum</taxon>
    </lineage>
</organism>
<name>A0A2T7CZU6_9POAL</name>
<keyword evidence="2" id="KW-1185">Reference proteome</keyword>
<evidence type="ECO:0000313" key="2">
    <source>
        <dbReference type="Proteomes" id="UP000244336"/>
    </source>
</evidence>
<reference evidence="1 2" key="1">
    <citation type="submission" date="2018-04" db="EMBL/GenBank/DDBJ databases">
        <title>WGS assembly of Panicum hallii var. hallii HAL2.</title>
        <authorList>
            <person name="Lovell J."/>
            <person name="Jenkins J."/>
            <person name="Lowry D."/>
            <person name="Mamidi S."/>
            <person name="Sreedasyam A."/>
            <person name="Weng X."/>
            <person name="Barry K."/>
            <person name="Bonette J."/>
            <person name="Campitelli B."/>
            <person name="Daum C."/>
            <person name="Gordon S."/>
            <person name="Gould B."/>
            <person name="Lipzen A."/>
            <person name="MacQueen A."/>
            <person name="Palacio-Mejia J."/>
            <person name="Plott C."/>
            <person name="Shakirov E."/>
            <person name="Shu S."/>
            <person name="Yoshinaga Y."/>
            <person name="Zane M."/>
            <person name="Rokhsar D."/>
            <person name="Grimwood J."/>
            <person name="Schmutz J."/>
            <person name="Juenger T."/>
        </authorList>
    </citation>
    <scope>NUCLEOTIDE SEQUENCE [LARGE SCALE GENOMIC DNA]</scope>
    <source>
        <strain evidence="2">cv. HAL2</strain>
    </source>
</reference>
<protein>
    <submittedName>
        <fullName evidence="1">Uncharacterized protein</fullName>
    </submittedName>
</protein>
<sequence>MFRLWLVALQARKNIYQQKLTSHEPDHGPQKRRVCRPYHCRFQSKAFWFLVLLIGFSDCIVQKGVGYSGHCCTDSDS</sequence>
<dbReference type="Gramene" id="PUZ48875">
    <property type="protein sequence ID" value="PUZ48875"/>
    <property type="gene ID" value="GQ55_7G281100"/>
</dbReference>
<dbReference type="AlphaFoldDB" id="A0A2T7CZU6"/>
<proteinExistence type="predicted"/>
<dbReference type="EMBL" id="CM009755">
    <property type="protein sequence ID" value="PUZ48875.1"/>
    <property type="molecule type" value="Genomic_DNA"/>
</dbReference>
<gene>
    <name evidence="1" type="ORF">GQ55_7G281100</name>
</gene>